<accession>A0A1W0XBG4</accession>
<evidence type="ECO:0000313" key="1">
    <source>
        <dbReference type="EMBL" id="OQV24621.1"/>
    </source>
</evidence>
<dbReference type="AlphaFoldDB" id="A0A1W0XBG4"/>
<protein>
    <submittedName>
        <fullName evidence="1">Uncharacterized protein</fullName>
    </submittedName>
</protein>
<organism evidence="1 2">
    <name type="scientific">Hypsibius exemplaris</name>
    <name type="common">Freshwater tardigrade</name>
    <dbReference type="NCBI Taxonomy" id="2072580"/>
    <lineage>
        <taxon>Eukaryota</taxon>
        <taxon>Metazoa</taxon>
        <taxon>Ecdysozoa</taxon>
        <taxon>Tardigrada</taxon>
        <taxon>Eutardigrada</taxon>
        <taxon>Parachela</taxon>
        <taxon>Hypsibioidea</taxon>
        <taxon>Hypsibiidae</taxon>
        <taxon>Hypsibius</taxon>
    </lineage>
</organism>
<dbReference type="OrthoDB" id="264785at2759"/>
<sequence>MYNSMWTDEKTLNERLIRDIDEYKTQYFRMRKKMDQNLADDTIKEMMRDYAYPGIAPPQRTVFYGGGYKTKDEKAAKNGFSVTVYPLTKQRPKSQEILRSKDTNVALINLAFPTRLAIKEA</sequence>
<keyword evidence="2" id="KW-1185">Reference proteome</keyword>
<evidence type="ECO:0000313" key="2">
    <source>
        <dbReference type="Proteomes" id="UP000192578"/>
    </source>
</evidence>
<name>A0A1W0XBG4_HYPEX</name>
<gene>
    <name evidence="1" type="ORF">BV898_01680</name>
</gene>
<proteinExistence type="predicted"/>
<dbReference type="EMBL" id="MTYJ01000006">
    <property type="protein sequence ID" value="OQV24621.1"/>
    <property type="molecule type" value="Genomic_DNA"/>
</dbReference>
<dbReference type="Proteomes" id="UP000192578">
    <property type="component" value="Unassembled WGS sequence"/>
</dbReference>
<comment type="caution">
    <text evidence="1">The sequence shown here is derived from an EMBL/GenBank/DDBJ whole genome shotgun (WGS) entry which is preliminary data.</text>
</comment>
<reference evidence="2" key="1">
    <citation type="submission" date="2017-01" db="EMBL/GenBank/DDBJ databases">
        <title>Comparative genomics of anhydrobiosis in the tardigrade Hypsibius dujardini.</title>
        <authorList>
            <person name="Yoshida Y."/>
            <person name="Koutsovoulos G."/>
            <person name="Laetsch D."/>
            <person name="Stevens L."/>
            <person name="Kumar S."/>
            <person name="Horikawa D."/>
            <person name="Ishino K."/>
            <person name="Komine S."/>
            <person name="Tomita M."/>
            <person name="Blaxter M."/>
            <person name="Arakawa K."/>
        </authorList>
    </citation>
    <scope>NUCLEOTIDE SEQUENCE [LARGE SCALE GENOMIC DNA]</scope>
    <source>
        <strain evidence="2">Z151</strain>
    </source>
</reference>